<keyword evidence="6 12" id="KW-0931">ER-Golgi transport</keyword>
<dbReference type="EMBL" id="KV419456">
    <property type="protein sequence ID" value="KZS87137.1"/>
    <property type="molecule type" value="Genomic_DNA"/>
</dbReference>
<evidence type="ECO:0000256" key="5">
    <source>
        <dbReference type="ARBA" id="ARBA00022490"/>
    </source>
</evidence>
<evidence type="ECO:0000256" key="10">
    <source>
        <dbReference type="ARBA" id="ARBA00023329"/>
    </source>
</evidence>
<comment type="subcellular location">
    <subcellularLocation>
        <location evidence="12">Cytoplasm</location>
    </subcellularLocation>
    <subcellularLocation>
        <location evidence="1 12">Golgi apparatus membrane</location>
        <topology evidence="1 12">Peripheral membrane protein</topology>
        <orientation evidence="1 12">Cytoplasmic side</orientation>
    </subcellularLocation>
    <subcellularLocation>
        <location evidence="12">Cytoplasmic vesicle</location>
        <location evidence="12">COPI-coated vesicle membrane</location>
        <topology evidence="12">Peripheral membrane protein</topology>
        <orientation evidence="12">Cytoplasmic side</orientation>
    </subcellularLocation>
</comment>
<protein>
    <recommendedName>
        <fullName evidence="12">Coatomer subunit zeta</fullName>
    </recommendedName>
</protein>
<evidence type="ECO:0000256" key="6">
    <source>
        <dbReference type="ARBA" id="ARBA00022892"/>
    </source>
</evidence>
<sequence length="197" mass="21751">MSNLTLYNVQALIILDSEGHRILSKYYSPKYPNALSPPSHTPQTLKDQKSLEKSLFEKTRKSPSASSSSGDILLLDGHLVLFKQSLDLWFYLLGGQGENELLLNAGFVGFLDALGLLFRGQVEKRALVDALDLVVLALDETFDDGIIIETDPATIASRVSRPRTDVASVGDIQINEQTIMNAYQTVRERMQRGLGAL</sequence>
<evidence type="ECO:0000259" key="13">
    <source>
        <dbReference type="Pfam" id="PF01217"/>
    </source>
</evidence>
<accession>A0A164MXC5</accession>
<keyword evidence="7 12" id="KW-0653">Protein transport</keyword>
<proteinExistence type="inferred from homology"/>
<evidence type="ECO:0000313" key="15">
    <source>
        <dbReference type="Proteomes" id="UP000076722"/>
    </source>
</evidence>
<evidence type="ECO:0000256" key="2">
    <source>
        <dbReference type="ARBA" id="ARBA00006972"/>
    </source>
</evidence>
<dbReference type="AlphaFoldDB" id="A0A164MXC5"/>
<dbReference type="SUPFAM" id="SSF64356">
    <property type="entry name" value="SNARE-like"/>
    <property type="match status" value="1"/>
</dbReference>
<dbReference type="PANTHER" id="PTHR11043">
    <property type="entry name" value="ZETA-COAT PROTEIN"/>
    <property type="match status" value="1"/>
</dbReference>
<comment type="function">
    <text evidence="11">The coatomer is a cytosolic protein complex that binds to dilysine motifs and reversibly associates with Golgi non-clathrin-coated vesicles, which further mediate biosynthetic protein transport from the ER, via the Golgi up to the trans Golgi network. Coatomer complex is required for budding from Golgi membranes, and is essential for the retrograde Golgi-to-ER transport of dilysine-tagged proteins. The zeta subunit may be involved in regulating the coat assembly and, hence, the rate of biosynthetic protein transport due to its association-dissociation properties with the coatomer complex.</text>
</comment>
<evidence type="ECO:0000256" key="12">
    <source>
        <dbReference type="RuleBase" id="RU366053"/>
    </source>
</evidence>
<keyword evidence="8 12" id="KW-0333">Golgi apparatus</keyword>
<dbReference type="InterPro" id="IPR039652">
    <property type="entry name" value="Coatomer_zeta"/>
</dbReference>
<keyword evidence="4 12" id="KW-0813">Transport</keyword>
<dbReference type="GO" id="GO:0030126">
    <property type="term" value="C:COPI vesicle coat"/>
    <property type="evidence" value="ECO:0007669"/>
    <property type="project" value="UniProtKB-UniRule"/>
</dbReference>
<name>A0A164MXC5_9AGAM</name>
<dbReference type="Proteomes" id="UP000076722">
    <property type="component" value="Unassembled WGS sequence"/>
</dbReference>
<dbReference type="GO" id="GO:0006891">
    <property type="term" value="P:intra-Golgi vesicle-mediated transport"/>
    <property type="evidence" value="ECO:0007669"/>
    <property type="project" value="TreeGrafter"/>
</dbReference>
<dbReference type="Pfam" id="PF01217">
    <property type="entry name" value="Clat_adaptor_s"/>
    <property type="match status" value="1"/>
</dbReference>
<keyword evidence="5 12" id="KW-0963">Cytoplasm</keyword>
<dbReference type="GO" id="GO:0000139">
    <property type="term" value="C:Golgi membrane"/>
    <property type="evidence" value="ECO:0007669"/>
    <property type="project" value="UniProtKB-SubCell"/>
</dbReference>
<dbReference type="FunFam" id="3.30.450.60:FF:000013">
    <property type="entry name" value="Coatomer subunit zeta"/>
    <property type="match status" value="1"/>
</dbReference>
<evidence type="ECO:0000256" key="9">
    <source>
        <dbReference type="ARBA" id="ARBA00023136"/>
    </source>
</evidence>
<evidence type="ECO:0000256" key="4">
    <source>
        <dbReference type="ARBA" id="ARBA00022448"/>
    </source>
</evidence>
<dbReference type="InterPro" id="IPR011012">
    <property type="entry name" value="Longin-like_dom_sf"/>
</dbReference>
<dbReference type="GO" id="GO:0006890">
    <property type="term" value="P:retrograde vesicle-mediated transport, Golgi to endoplasmic reticulum"/>
    <property type="evidence" value="ECO:0007669"/>
    <property type="project" value="UniProtKB-UniRule"/>
</dbReference>
<dbReference type="GO" id="GO:0006886">
    <property type="term" value="P:intracellular protein transport"/>
    <property type="evidence" value="ECO:0007669"/>
    <property type="project" value="TreeGrafter"/>
</dbReference>
<dbReference type="InterPro" id="IPR022775">
    <property type="entry name" value="AP_mu_sigma_su"/>
</dbReference>
<dbReference type="Gene3D" id="3.30.450.60">
    <property type="match status" value="1"/>
</dbReference>
<keyword evidence="15" id="KW-1185">Reference proteome</keyword>
<reference evidence="14 15" key="1">
    <citation type="journal article" date="2016" name="Mol. Biol. Evol.">
        <title>Comparative Genomics of Early-Diverging Mushroom-Forming Fungi Provides Insights into the Origins of Lignocellulose Decay Capabilities.</title>
        <authorList>
            <person name="Nagy L.G."/>
            <person name="Riley R."/>
            <person name="Tritt A."/>
            <person name="Adam C."/>
            <person name="Daum C."/>
            <person name="Floudas D."/>
            <person name="Sun H."/>
            <person name="Yadav J.S."/>
            <person name="Pangilinan J."/>
            <person name="Larsson K.H."/>
            <person name="Matsuura K."/>
            <person name="Barry K."/>
            <person name="Labutti K."/>
            <person name="Kuo R."/>
            <person name="Ohm R.A."/>
            <person name="Bhattacharya S.S."/>
            <person name="Shirouzu T."/>
            <person name="Yoshinaga Y."/>
            <person name="Martin F.M."/>
            <person name="Grigoriev I.V."/>
            <person name="Hibbett D.S."/>
        </authorList>
    </citation>
    <scope>NUCLEOTIDE SEQUENCE [LARGE SCALE GENOMIC DNA]</scope>
    <source>
        <strain evidence="14 15">HHB9708</strain>
    </source>
</reference>
<evidence type="ECO:0000256" key="11">
    <source>
        <dbReference type="ARBA" id="ARBA00045555"/>
    </source>
</evidence>
<gene>
    <name evidence="14" type="ORF">SISNIDRAFT_433970</name>
</gene>
<keyword evidence="9 12" id="KW-0472">Membrane</keyword>
<dbReference type="PANTHER" id="PTHR11043:SF0">
    <property type="entry name" value="COATOMER SUBUNIT ZETA"/>
    <property type="match status" value="1"/>
</dbReference>
<comment type="similarity">
    <text evidence="2 12">Belongs to the adaptor complexes small subunit family.</text>
</comment>
<keyword evidence="10 12" id="KW-0968">Cytoplasmic vesicle</keyword>
<dbReference type="STRING" id="1314777.A0A164MXC5"/>
<evidence type="ECO:0000256" key="3">
    <source>
        <dbReference type="ARBA" id="ARBA00011775"/>
    </source>
</evidence>
<evidence type="ECO:0000313" key="14">
    <source>
        <dbReference type="EMBL" id="KZS87137.1"/>
    </source>
</evidence>
<dbReference type="CDD" id="cd14829">
    <property type="entry name" value="Zeta-COP"/>
    <property type="match status" value="1"/>
</dbReference>
<evidence type="ECO:0000256" key="1">
    <source>
        <dbReference type="ARBA" id="ARBA00004255"/>
    </source>
</evidence>
<feature type="domain" description="AP complex mu/sigma subunit" evidence="13">
    <location>
        <begin position="9"/>
        <end position="160"/>
    </location>
</feature>
<dbReference type="OrthoDB" id="10249988at2759"/>
<organism evidence="14 15">
    <name type="scientific">Sistotremastrum niveocremeum HHB9708</name>
    <dbReference type="NCBI Taxonomy" id="1314777"/>
    <lineage>
        <taxon>Eukaryota</taxon>
        <taxon>Fungi</taxon>
        <taxon>Dikarya</taxon>
        <taxon>Basidiomycota</taxon>
        <taxon>Agaricomycotina</taxon>
        <taxon>Agaricomycetes</taxon>
        <taxon>Sistotremastrales</taxon>
        <taxon>Sistotremastraceae</taxon>
        <taxon>Sertulicium</taxon>
        <taxon>Sertulicium niveocremeum</taxon>
    </lineage>
</organism>
<evidence type="ECO:0000256" key="7">
    <source>
        <dbReference type="ARBA" id="ARBA00022927"/>
    </source>
</evidence>
<evidence type="ECO:0000256" key="8">
    <source>
        <dbReference type="ARBA" id="ARBA00023034"/>
    </source>
</evidence>
<comment type="subunit">
    <text evidence="3 12">Oligomeric complex that consists of at least the alpha, beta, beta', gamma, delta, epsilon and zeta subunits.</text>
</comment>